<dbReference type="SUPFAM" id="SSF54373">
    <property type="entry name" value="FAD-linked reductases, C-terminal domain"/>
    <property type="match status" value="1"/>
</dbReference>
<gene>
    <name evidence="13" type="ORF">J2S74_001608</name>
</gene>
<keyword evidence="9 11" id="KW-0560">Oxidoreductase</keyword>
<evidence type="ECO:0000259" key="12">
    <source>
        <dbReference type="Pfam" id="PF01593"/>
    </source>
</evidence>
<evidence type="ECO:0000256" key="1">
    <source>
        <dbReference type="ARBA" id="ARBA00001755"/>
    </source>
</evidence>
<dbReference type="EC" id="1.3.3.15" evidence="5 11"/>
<comment type="similarity">
    <text evidence="4 11">Belongs to the protoporphyrinogen/coproporphyrinogen oxidase family. Coproporphyrinogen III oxidase subfamily.</text>
</comment>
<sequence>MSKKRIAIVGGGITGLSAAFYLQKEVKEKKLKAEIMLYESSSRLGGNIQTDYSNGFVSELGPDSYLARKNSMTQLIKDVGLGEDLVYNSSGKSYILHEGSLYPMPGGAIMGIPTQWGPFLGTKLFSLSGKARAAGDLFLPRAIKNGKDISLGHFFRKRLGNEVVDRLIDPLLSGIYAGDLDRISLRATFPHFEQMEKKYRSMIVGMKSSIAKQQSVAPSRGPGKGKPKGMFLSLKRGLQSLVDAVENSLGESIVKKNARLLKIQKHDKQYMLRFEDGRTDIVDYLILTTPHKISYDLLRDYSAVQYLKEIPATSVATIVLAFPKSAVKKDIDGTGFVVSKKTSDYSITACTWTHKKWMHSTPEGYVSLRGYVGRFGEDDIVHKSDEEILSLVMKDLNQIMEIEGEPEHFRITRWKETMPQYEVGHVERIKELNEGLHRELPGLFITGASFEGIGLPDCIDQGKKTAFNIVDQLTSYSMEAGD</sequence>
<dbReference type="Pfam" id="PF01593">
    <property type="entry name" value="Amino_oxidase"/>
    <property type="match status" value="1"/>
</dbReference>
<dbReference type="InterPro" id="IPR036188">
    <property type="entry name" value="FAD/NAD-bd_sf"/>
</dbReference>
<dbReference type="RefSeq" id="WP_307323904.1">
    <property type="nucleotide sequence ID" value="NZ_JAUSUG010000005.1"/>
</dbReference>
<dbReference type="NCBIfam" id="NF008845">
    <property type="entry name" value="PRK11883.1-5"/>
    <property type="match status" value="1"/>
</dbReference>
<keyword evidence="10 11" id="KW-0350">Heme biosynthesis</keyword>
<name>A0ABT9ZSN2_9BACI</name>
<evidence type="ECO:0000256" key="8">
    <source>
        <dbReference type="ARBA" id="ARBA00022827"/>
    </source>
</evidence>
<dbReference type="Gene3D" id="3.90.660.20">
    <property type="entry name" value="Protoporphyrinogen oxidase, mitochondrial, domain 2"/>
    <property type="match status" value="1"/>
</dbReference>
<dbReference type="Gene3D" id="3.50.50.60">
    <property type="entry name" value="FAD/NAD(P)-binding domain"/>
    <property type="match status" value="1"/>
</dbReference>
<dbReference type="EMBL" id="JAUSUG010000005">
    <property type="protein sequence ID" value="MDQ0254233.1"/>
    <property type="molecule type" value="Genomic_DNA"/>
</dbReference>
<dbReference type="InterPro" id="IPR050464">
    <property type="entry name" value="Zeta_carotene_desat/Oxidored"/>
</dbReference>
<comment type="subcellular location">
    <subcellularLocation>
        <location evidence="11">Cytoplasm</location>
    </subcellularLocation>
</comment>
<evidence type="ECO:0000313" key="13">
    <source>
        <dbReference type="EMBL" id="MDQ0254233.1"/>
    </source>
</evidence>
<evidence type="ECO:0000256" key="10">
    <source>
        <dbReference type="ARBA" id="ARBA00023133"/>
    </source>
</evidence>
<keyword evidence="8 11" id="KW-0274">FAD</keyword>
<evidence type="ECO:0000256" key="4">
    <source>
        <dbReference type="ARBA" id="ARBA00008310"/>
    </source>
</evidence>
<dbReference type="PANTHER" id="PTHR42923">
    <property type="entry name" value="PROTOPORPHYRINOGEN OXIDASE"/>
    <property type="match status" value="1"/>
</dbReference>
<dbReference type="NCBIfam" id="TIGR00562">
    <property type="entry name" value="proto_IX_ox"/>
    <property type="match status" value="1"/>
</dbReference>
<comment type="pathway">
    <text evidence="3 11">Porphyrin-containing compound metabolism; protoheme biosynthesis.</text>
</comment>
<accession>A0ABT9ZSN2</accession>
<evidence type="ECO:0000256" key="11">
    <source>
        <dbReference type="RuleBase" id="RU364052"/>
    </source>
</evidence>
<evidence type="ECO:0000256" key="7">
    <source>
        <dbReference type="ARBA" id="ARBA00022630"/>
    </source>
</evidence>
<keyword evidence="7 11" id="KW-0285">Flavoprotein</keyword>
<comment type="catalytic activity">
    <reaction evidence="1">
        <text>coproporphyrinogen III + 3 O2 = coproporphyrin III + 3 H2O2</text>
        <dbReference type="Rhea" id="RHEA:43436"/>
        <dbReference type="ChEBI" id="CHEBI:15379"/>
        <dbReference type="ChEBI" id="CHEBI:16240"/>
        <dbReference type="ChEBI" id="CHEBI:57309"/>
        <dbReference type="ChEBI" id="CHEBI:131725"/>
        <dbReference type="EC" id="1.3.3.15"/>
    </reaction>
    <physiologicalReaction direction="left-to-right" evidence="1">
        <dbReference type="Rhea" id="RHEA:43437"/>
    </physiologicalReaction>
</comment>
<dbReference type="PANTHER" id="PTHR42923:SF3">
    <property type="entry name" value="PROTOPORPHYRINOGEN OXIDASE"/>
    <property type="match status" value="1"/>
</dbReference>
<reference evidence="13 14" key="1">
    <citation type="submission" date="2023-07" db="EMBL/GenBank/DDBJ databases">
        <title>Genomic Encyclopedia of Type Strains, Phase IV (KMG-IV): sequencing the most valuable type-strain genomes for metagenomic binning, comparative biology and taxonomic classification.</title>
        <authorList>
            <person name="Goeker M."/>
        </authorList>
    </citation>
    <scope>NUCLEOTIDE SEQUENCE [LARGE SCALE GENOMIC DNA]</scope>
    <source>
        <strain evidence="13 14">DSM 9768</strain>
    </source>
</reference>
<comment type="caution">
    <text evidence="13">The sequence shown here is derived from an EMBL/GenBank/DDBJ whole genome shotgun (WGS) entry which is preliminary data.</text>
</comment>
<protein>
    <recommendedName>
        <fullName evidence="6 11">Coproporphyrinogen III oxidase</fullName>
        <ecNumber evidence="5 11">1.3.3.15</ecNumber>
    </recommendedName>
</protein>
<evidence type="ECO:0000256" key="6">
    <source>
        <dbReference type="ARBA" id="ARBA00019046"/>
    </source>
</evidence>
<keyword evidence="14" id="KW-1185">Reference proteome</keyword>
<organism evidence="13 14">
    <name type="scientific">Evansella vedderi</name>
    <dbReference type="NCBI Taxonomy" id="38282"/>
    <lineage>
        <taxon>Bacteria</taxon>
        <taxon>Bacillati</taxon>
        <taxon>Bacillota</taxon>
        <taxon>Bacilli</taxon>
        <taxon>Bacillales</taxon>
        <taxon>Bacillaceae</taxon>
        <taxon>Evansella</taxon>
    </lineage>
</organism>
<dbReference type="Proteomes" id="UP001230005">
    <property type="component" value="Unassembled WGS sequence"/>
</dbReference>
<dbReference type="GO" id="GO:0004729">
    <property type="term" value="F:oxygen-dependent protoporphyrinogen oxidase activity"/>
    <property type="evidence" value="ECO:0007669"/>
    <property type="project" value="UniProtKB-EC"/>
</dbReference>
<proteinExistence type="inferred from homology"/>
<evidence type="ECO:0000256" key="2">
    <source>
        <dbReference type="ARBA" id="ARBA00001974"/>
    </source>
</evidence>
<comment type="cofactor">
    <cofactor evidence="2 11">
        <name>FAD</name>
        <dbReference type="ChEBI" id="CHEBI:57692"/>
    </cofactor>
</comment>
<dbReference type="InterPro" id="IPR002937">
    <property type="entry name" value="Amino_oxidase"/>
</dbReference>
<evidence type="ECO:0000256" key="9">
    <source>
        <dbReference type="ARBA" id="ARBA00023002"/>
    </source>
</evidence>
<dbReference type="SUPFAM" id="SSF51905">
    <property type="entry name" value="FAD/NAD(P)-binding domain"/>
    <property type="match status" value="1"/>
</dbReference>
<evidence type="ECO:0000313" key="14">
    <source>
        <dbReference type="Proteomes" id="UP001230005"/>
    </source>
</evidence>
<evidence type="ECO:0000256" key="5">
    <source>
        <dbReference type="ARBA" id="ARBA00012402"/>
    </source>
</evidence>
<comment type="function">
    <text evidence="11">Involved in coproporphyrin-dependent heme b biosynthesis. Catalyzes the oxidation of coproporphyrinogen III to coproporphyrin III.</text>
</comment>
<keyword evidence="11" id="KW-0963">Cytoplasm</keyword>
<dbReference type="Gene3D" id="1.10.3110.10">
    <property type="entry name" value="protoporphyrinogen ix oxidase, domain 3"/>
    <property type="match status" value="1"/>
</dbReference>
<feature type="domain" description="Amine oxidase" evidence="12">
    <location>
        <begin position="13"/>
        <end position="467"/>
    </location>
</feature>
<dbReference type="InterPro" id="IPR004572">
    <property type="entry name" value="Protoporphyrinogen_oxidase"/>
</dbReference>
<evidence type="ECO:0000256" key="3">
    <source>
        <dbReference type="ARBA" id="ARBA00004744"/>
    </source>
</evidence>